<proteinExistence type="inferred from homology"/>
<comment type="caution">
    <text evidence="6">Lacks conserved residue(s) required for the propagation of feature annotation.</text>
</comment>
<keyword evidence="7" id="KW-1185">Reference proteome</keyword>
<feature type="transmembrane region" description="Helical" evidence="6">
    <location>
        <begin position="362"/>
        <end position="380"/>
    </location>
</feature>
<evidence type="ECO:0000256" key="1">
    <source>
        <dbReference type="ARBA" id="ARBA00004651"/>
    </source>
</evidence>
<feature type="transmembrane region" description="Helical" evidence="6">
    <location>
        <begin position="16"/>
        <end position="35"/>
    </location>
</feature>
<protein>
    <recommendedName>
        <fullName evidence="6">Gustatory receptor</fullName>
    </recommendedName>
</protein>
<evidence type="ECO:0000313" key="7">
    <source>
        <dbReference type="Proteomes" id="UP001652628"/>
    </source>
</evidence>
<feature type="transmembrane region" description="Helical" evidence="6">
    <location>
        <begin position="141"/>
        <end position="162"/>
    </location>
</feature>
<evidence type="ECO:0000313" key="8">
    <source>
        <dbReference type="RefSeq" id="XP_036673098.2"/>
    </source>
</evidence>
<organism evidence="7 8">
    <name type="scientific">Drosophila suzukii</name>
    <name type="common">Spotted-wing drosophila fruit fly</name>
    <dbReference type="NCBI Taxonomy" id="28584"/>
    <lineage>
        <taxon>Eukaryota</taxon>
        <taxon>Metazoa</taxon>
        <taxon>Ecdysozoa</taxon>
        <taxon>Arthropoda</taxon>
        <taxon>Hexapoda</taxon>
        <taxon>Insecta</taxon>
        <taxon>Pterygota</taxon>
        <taxon>Neoptera</taxon>
        <taxon>Endopterygota</taxon>
        <taxon>Diptera</taxon>
        <taxon>Brachycera</taxon>
        <taxon>Muscomorpha</taxon>
        <taxon>Ephydroidea</taxon>
        <taxon>Drosophilidae</taxon>
        <taxon>Drosophila</taxon>
        <taxon>Sophophora</taxon>
    </lineage>
</organism>
<comment type="subcellular location">
    <subcellularLocation>
        <location evidence="1 6">Cell membrane</location>
        <topology evidence="1 6">Multi-pass membrane protein</topology>
    </subcellularLocation>
</comment>
<dbReference type="Pfam" id="PF08395">
    <property type="entry name" value="7tm_7"/>
    <property type="match status" value="1"/>
</dbReference>
<feature type="transmembrane region" description="Helical" evidence="6">
    <location>
        <begin position="47"/>
        <end position="67"/>
    </location>
</feature>
<name>A0AB40A7N7_DROSZ</name>
<keyword evidence="6" id="KW-0807">Transducer</keyword>
<evidence type="ECO:0000256" key="3">
    <source>
        <dbReference type="ARBA" id="ARBA00022692"/>
    </source>
</evidence>
<dbReference type="GO" id="GO:0005886">
    <property type="term" value="C:plasma membrane"/>
    <property type="evidence" value="ECO:0007669"/>
    <property type="project" value="UniProtKB-SubCell"/>
</dbReference>
<reference evidence="8" key="1">
    <citation type="submission" date="2025-08" db="UniProtKB">
        <authorList>
            <consortium name="RefSeq"/>
        </authorList>
    </citation>
    <scope>IDENTIFICATION</scope>
</reference>
<feature type="transmembrane region" description="Helical" evidence="6">
    <location>
        <begin position="174"/>
        <end position="198"/>
    </location>
</feature>
<keyword evidence="5 6" id="KW-0472">Membrane</keyword>
<dbReference type="AlphaFoldDB" id="A0AB40A7N7"/>
<accession>A0AB40A7N7</accession>
<evidence type="ECO:0000256" key="4">
    <source>
        <dbReference type="ARBA" id="ARBA00022989"/>
    </source>
</evidence>
<evidence type="ECO:0000256" key="6">
    <source>
        <dbReference type="RuleBase" id="RU363108"/>
    </source>
</evidence>
<evidence type="ECO:0000256" key="2">
    <source>
        <dbReference type="ARBA" id="ARBA00022475"/>
    </source>
</evidence>
<dbReference type="InterPro" id="IPR013604">
    <property type="entry name" value="7TM_chemorcpt"/>
</dbReference>
<dbReference type="Proteomes" id="UP001652628">
    <property type="component" value="Chromosome 3"/>
</dbReference>
<comment type="function">
    <text evidence="6">Gustatory receptor which mediates acceptance or avoidance behavior, depending on its substrates.</text>
</comment>
<keyword evidence="6 8" id="KW-0675">Receptor</keyword>
<dbReference type="GO" id="GO:0007165">
    <property type="term" value="P:signal transduction"/>
    <property type="evidence" value="ECO:0007669"/>
    <property type="project" value="UniProtKB-KW"/>
</dbReference>
<keyword evidence="3 6" id="KW-0812">Transmembrane</keyword>
<feature type="transmembrane region" description="Helical" evidence="6">
    <location>
        <begin position="288"/>
        <end position="310"/>
    </location>
</feature>
<evidence type="ECO:0000256" key="5">
    <source>
        <dbReference type="ARBA" id="ARBA00023136"/>
    </source>
</evidence>
<dbReference type="RefSeq" id="XP_036673098.2">
    <property type="nucleotide sequence ID" value="XM_036817203.3"/>
</dbReference>
<dbReference type="GeneID" id="108016175"/>
<keyword evidence="2 6" id="KW-1003">Cell membrane</keyword>
<comment type="similarity">
    <text evidence="6">Belongs to the insect chemoreceptor superfamily. Gustatory receptor (GR) family.</text>
</comment>
<sequence length="387" mass="44993">MTGIQSCLNVSRISKLLLRGVFFYATFFGVISFRIERKGSRLVAINSRGYLWICLVIRLLTCGFFGYSYDIWGSQYADFYIRAFFSLRLYGCLICSAIIMVLQFWFGEELLILINRFLELFRRMRNLTQCHKNGFGDKNEFALITVKVISLIFVFISFRFTHSPWVLFTVLCDLYTSIGTGMIMHLCFVGYLSIGVLYKDLNSYVLCQLKPQLSSLNEDDIGLNQQPTREAISNLNKCLRLYEEIHQVSRRFQRLFNLPLFLILAQFLFAMAMVSYHAILQMNYAFNLWGLVIKLLIDVVLLTMSVHSAVSASRLVKRLSLENFYVTENKGHHQKLELFLGRLHHQELQVCPLGLFEVSNELTLFFLSAMVTYVTFLVQYDMQSQQM</sequence>
<keyword evidence="4 6" id="KW-1133">Transmembrane helix</keyword>
<gene>
    <name evidence="8" type="primary">Gr93b</name>
</gene>
<dbReference type="GO" id="GO:0050909">
    <property type="term" value="P:sensory perception of taste"/>
    <property type="evidence" value="ECO:0007669"/>
    <property type="project" value="InterPro"/>
</dbReference>
<dbReference type="CTD" id="117472"/>
<feature type="transmembrane region" description="Helical" evidence="6">
    <location>
        <begin position="87"/>
        <end position="114"/>
    </location>
</feature>
<feature type="transmembrane region" description="Helical" evidence="6">
    <location>
        <begin position="255"/>
        <end position="276"/>
    </location>
</feature>